<feature type="signal peptide" evidence="2">
    <location>
        <begin position="1"/>
        <end position="29"/>
    </location>
</feature>
<dbReference type="NCBIfam" id="TIGR01643">
    <property type="entry name" value="YD_repeat_2x"/>
    <property type="match status" value="1"/>
</dbReference>
<evidence type="ECO:0000256" key="1">
    <source>
        <dbReference type="SAM" id="MobiDB-lite"/>
    </source>
</evidence>
<evidence type="ECO:0000313" key="6">
    <source>
        <dbReference type="Proteomes" id="UP001219066"/>
    </source>
</evidence>
<dbReference type="InterPro" id="IPR046653">
    <property type="entry name" value="DUF6765"/>
</dbReference>
<gene>
    <name evidence="5" type="ORF">PYR84_19470</name>
</gene>
<evidence type="ECO:0000259" key="3">
    <source>
        <dbReference type="Pfam" id="PF03527"/>
    </source>
</evidence>
<feature type="domain" description="DUF6531" evidence="4">
    <location>
        <begin position="97"/>
        <end position="174"/>
    </location>
</feature>
<evidence type="ECO:0000259" key="4">
    <source>
        <dbReference type="Pfam" id="PF20148"/>
    </source>
</evidence>
<keyword evidence="2" id="KW-0732">Signal</keyword>
<dbReference type="InterPro" id="IPR045351">
    <property type="entry name" value="DUF6531"/>
</dbReference>
<feature type="region of interest" description="Disordered" evidence="1">
    <location>
        <begin position="77"/>
        <end position="102"/>
    </location>
</feature>
<dbReference type="InterPro" id="IPR050708">
    <property type="entry name" value="T6SS_VgrG/RHS"/>
</dbReference>
<accession>A0AAX3SGJ8</accession>
<dbReference type="Proteomes" id="UP001219066">
    <property type="component" value="Chromosome"/>
</dbReference>
<dbReference type="InterPro" id="IPR001826">
    <property type="entry name" value="RHS"/>
</dbReference>
<feature type="compositionally biased region" description="Polar residues" evidence="1">
    <location>
        <begin position="86"/>
        <end position="95"/>
    </location>
</feature>
<dbReference type="InterPro" id="IPR006530">
    <property type="entry name" value="YD"/>
</dbReference>
<dbReference type="InterPro" id="IPR022385">
    <property type="entry name" value="Rhs_assc_core"/>
</dbReference>
<evidence type="ECO:0000256" key="2">
    <source>
        <dbReference type="SAM" id="SignalP"/>
    </source>
</evidence>
<protein>
    <submittedName>
        <fullName evidence="5">RHS repeat-associated core domain-containing protein</fullName>
    </submittedName>
</protein>
<organism evidence="5 6">
    <name type="scientific">Delftia tsuruhatensis</name>
    <dbReference type="NCBI Taxonomy" id="180282"/>
    <lineage>
        <taxon>Bacteria</taxon>
        <taxon>Pseudomonadati</taxon>
        <taxon>Pseudomonadota</taxon>
        <taxon>Betaproteobacteria</taxon>
        <taxon>Burkholderiales</taxon>
        <taxon>Comamonadaceae</taxon>
        <taxon>Delftia</taxon>
    </lineage>
</organism>
<reference evidence="5" key="1">
    <citation type="submission" date="2023-03" db="EMBL/GenBank/DDBJ databases">
        <title>Synergistic degradation of erythromycin by symbiotic bacteria Ery-6A and Ery-6B and application in simulated water remediation.</title>
        <authorList>
            <person name="Xu S."/>
        </authorList>
    </citation>
    <scope>NUCLEOTIDE SEQUENCE</scope>
    <source>
        <strain evidence="5">Ery-6A</strain>
    </source>
</reference>
<feature type="compositionally biased region" description="Basic and acidic residues" evidence="1">
    <location>
        <begin position="197"/>
        <end position="211"/>
    </location>
</feature>
<feature type="chain" id="PRO_5043646119" evidence="2">
    <location>
        <begin position="30"/>
        <end position="1675"/>
    </location>
</feature>
<feature type="region of interest" description="Disordered" evidence="1">
    <location>
        <begin position="188"/>
        <end position="211"/>
    </location>
</feature>
<feature type="domain" description="RHS protein conserved region" evidence="3">
    <location>
        <begin position="1257"/>
        <end position="1287"/>
    </location>
</feature>
<dbReference type="NCBIfam" id="TIGR03696">
    <property type="entry name" value="Rhs_assc_core"/>
    <property type="match status" value="1"/>
</dbReference>
<dbReference type="InterPro" id="IPR031325">
    <property type="entry name" value="RHS_repeat"/>
</dbReference>
<feature type="region of interest" description="Disordered" evidence="1">
    <location>
        <begin position="883"/>
        <end position="917"/>
    </location>
</feature>
<dbReference type="PANTHER" id="PTHR32305">
    <property type="match status" value="1"/>
</dbReference>
<dbReference type="Pfam" id="PF05593">
    <property type="entry name" value="RHS_repeat"/>
    <property type="match status" value="1"/>
</dbReference>
<evidence type="ECO:0000313" key="5">
    <source>
        <dbReference type="EMBL" id="WFF79114.1"/>
    </source>
</evidence>
<dbReference type="EMBL" id="CP120956">
    <property type="protein sequence ID" value="WFF79114.1"/>
    <property type="molecule type" value="Genomic_DNA"/>
</dbReference>
<dbReference type="Pfam" id="PF20551">
    <property type="entry name" value="DUF6765"/>
    <property type="match status" value="1"/>
</dbReference>
<proteinExistence type="predicted"/>
<dbReference type="PANTHER" id="PTHR32305:SF15">
    <property type="entry name" value="PROTEIN RHSA-RELATED"/>
    <property type="match status" value="1"/>
</dbReference>
<sequence length="1675" mass="184341">MHPRHTLLRSALLCIAALLAQATSTLATAAPNLGGGSGKCDPTVQSCAPGTGGGIDLGGGGGGSGGGTCTPTPGGSPCGGAGPATQGNSSSTHQGAGNPIHLINGNKYQREVDMPALPGLLGLEVVRHYNSSYSRAYVPPGLLGRGWLLSYEARLYDHPTNLQIVQADGTRIIFSKLREHPSLCASEQPGNGIVRIEGPDTKGTKETKPGQERHYTWQWMDGRELRFNHRGRLTRISLPSGEQVRLDYNAKGNRLLKVTDPQGRSLRLHYAQSSGEGSFTGVQAIDTPLGRIGYRHGSAPLPGSTQPQAKLNASLVQVSLPSADGQAPVQRHYHYEDPRHPTLLTGISVQGQGSDGKPMDERIASYAYGNTGRAILSVRGPPDSQQEKVTLDLSQPWKNTLTNSLGQATTYHYDTIGGQWRLLEVRGPGCASCGPGDMRYRYDAQGRLTEATRLDPAGRPLEGTRTELDPFGRPLAVYRIAYTQGQARAPQLQVRYGYGKDPWKQYAPELIARPSVVPGREHQIRIRYNSSRQPLQITERGFSPLDAQGQPAGNADGATPIERSTRYRYTEINGRSVLVDIDGPLPTSLAGYDDGNPAQNDLTRLRWDRSGSHVTRVLQPDGTAVALEHDQAGRITTRTEDDGVRRLQRQMRYSALSANALQAEEITTSGWLLDADGQPRASSRLSLNPYRIRHDALGRPSQAIDTAGRSTTWAYQGSTQARLDGLGNRGQIERDSEGRIKRLGLYREGQDLPERAAYYGWNAQGRLSHRLLPDGRLDSYTYGDAGELLQHTDGDDTRTRWLDNGSLHASLSQTPDGAVRLALQGPASAAMEQITSKSRSTQPAERRQALHDDFGRTVWLQLADHGRQSARYNEADQLRVHTRADGSSTHYQYAPSGRLLSKTYEPAPGADRRSSSQTRLHYQGRLLQTIDSNWQRESIEYDALGRPLARTIALATPDGQAEHTYRTATRYGPDGRVHSRTLADGRVLVTRRGPASEGASVQGLQLQSAWVAGLLQASDHWLGAGATGLLERLLPAQTVVGDIQTDAFNGLQHYTAGNGLATMRQYDIAGRLTQQTTGQGTSQGTSQGSAPILSQRYRYGVGPRIRAIEQEWPPAGLHKTDYRYQGFGRLVQDNAPSAPAPVQRDSQGRTVQDALHRYTYTEAGQLQGISDHQDRPIASYRYNSLGQRVGKTVHQGDGQTHSHYLWQDNRLVAEMDGEGRITSQYLYLNEGTRTLPIAKLESAHNRDNASGKARMLHIHNDHRGSPQAMTDAGQRVVWRARQTPWGAPAMHQAGHTSLPRQQAVLNLRLPGQYFDEESGLHDNWHRSYDPASGRYLQPDPLGYPDGPDAYLYAGGDPLNRIDPTGLYQEDMHYYMVFFLALAAGLDYEPARITALASQYVDDNPITKPLDDANTLTTVGSIFKNHRQLLWYHFTLSDDKGTTLPQYANDNVNSVVGNLSPQLNNLLNASRLGNPAQPCAEYQFLGEFLHSYLDTFSHRDKDNRPFDAISAKLGIGHGFAGSEPDYTYDEDMPILGNMPDPDMPYWDKREYRSLQGEKAVYEFLTRYGSKPSVSFKEIEKVLERFNAIRESGGNSPAKIGMLQETINKYIQDGKIKPEKDKSVSTDAKINFSEKYLDQYNEETAKKNREKYLGGLAGQEKNYPGVCLPRSPICKSV</sequence>
<dbReference type="RefSeq" id="WP_277848628.1">
    <property type="nucleotide sequence ID" value="NZ_CP120956.1"/>
</dbReference>
<dbReference type="Gene3D" id="2.180.10.10">
    <property type="entry name" value="RHS repeat-associated core"/>
    <property type="match status" value="4"/>
</dbReference>
<dbReference type="Pfam" id="PF20148">
    <property type="entry name" value="DUF6531"/>
    <property type="match status" value="1"/>
</dbReference>
<name>A0AAX3SGJ8_9BURK</name>
<dbReference type="Pfam" id="PF03527">
    <property type="entry name" value="RHS"/>
    <property type="match status" value="1"/>
</dbReference>